<organism evidence="2 3">
    <name type="scientific">Marinibaculum pumilum</name>
    <dbReference type="NCBI Taxonomy" id="1766165"/>
    <lineage>
        <taxon>Bacteria</taxon>
        <taxon>Pseudomonadati</taxon>
        <taxon>Pseudomonadota</taxon>
        <taxon>Alphaproteobacteria</taxon>
        <taxon>Rhodospirillales</taxon>
        <taxon>Rhodospirillaceae</taxon>
        <taxon>Marinibaculum</taxon>
    </lineage>
</organism>
<dbReference type="Pfam" id="PF12697">
    <property type="entry name" value="Abhydrolase_6"/>
    <property type="match status" value="1"/>
</dbReference>
<dbReference type="InterPro" id="IPR000073">
    <property type="entry name" value="AB_hydrolase_1"/>
</dbReference>
<dbReference type="GO" id="GO:0016787">
    <property type="term" value="F:hydrolase activity"/>
    <property type="evidence" value="ECO:0007669"/>
    <property type="project" value="UniProtKB-KW"/>
</dbReference>
<dbReference type="SUPFAM" id="SSF53474">
    <property type="entry name" value="alpha/beta-Hydrolases"/>
    <property type="match status" value="1"/>
</dbReference>
<dbReference type="PANTHER" id="PTHR43798:SF33">
    <property type="entry name" value="HYDROLASE, PUTATIVE (AFU_ORTHOLOGUE AFUA_2G14860)-RELATED"/>
    <property type="match status" value="1"/>
</dbReference>
<evidence type="ECO:0000313" key="3">
    <source>
        <dbReference type="Proteomes" id="UP001595528"/>
    </source>
</evidence>
<dbReference type="InterPro" id="IPR029058">
    <property type="entry name" value="AB_hydrolase_fold"/>
</dbReference>
<evidence type="ECO:0000259" key="1">
    <source>
        <dbReference type="Pfam" id="PF12697"/>
    </source>
</evidence>
<keyword evidence="3" id="KW-1185">Reference proteome</keyword>
<comment type="caution">
    <text evidence="2">The sequence shown here is derived from an EMBL/GenBank/DDBJ whole genome shotgun (WGS) entry which is preliminary data.</text>
</comment>
<accession>A0ABV7L201</accession>
<dbReference type="PANTHER" id="PTHR43798">
    <property type="entry name" value="MONOACYLGLYCEROL LIPASE"/>
    <property type="match status" value="1"/>
</dbReference>
<proteinExistence type="predicted"/>
<protein>
    <submittedName>
        <fullName evidence="2">Alpha/beta fold hydrolase</fullName>
    </submittedName>
</protein>
<dbReference type="EMBL" id="JBHRTR010000028">
    <property type="protein sequence ID" value="MFC3228686.1"/>
    <property type="molecule type" value="Genomic_DNA"/>
</dbReference>
<dbReference type="Gene3D" id="3.40.50.1820">
    <property type="entry name" value="alpha/beta hydrolase"/>
    <property type="match status" value="1"/>
</dbReference>
<dbReference type="Proteomes" id="UP001595528">
    <property type="component" value="Unassembled WGS sequence"/>
</dbReference>
<keyword evidence="2" id="KW-0378">Hydrolase</keyword>
<reference evidence="3" key="1">
    <citation type="journal article" date="2019" name="Int. J. Syst. Evol. Microbiol.">
        <title>The Global Catalogue of Microorganisms (GCM) 10K type strain sequencing project: providing services to taxonomists for standard genome sequencing and annotation.</title>
        <authorList>
            <consortium name="The Broad Institute Genomics Platform"/>
            <consortium name="The Broad Institute Genome Sequencing Center for Infectious Disease"/>
            <person name="Wu L."/>
            <person name="Ma J."/>
        </authorList>
    </citation>
    <scope>NUCLEOTIDE SEQUENCE [LARGE SCALE GENOMIC DNA]</scope>
    <source>
        <strain evidence="3">KCTC 42964</strain>
    </source>
</reference>
<sequence length="277" mass="30730">MARESLFVTAAGHEMHVSAWGPERGEALVMWHGLARTGRDFDELATALSDRYRVLCPDTIGRGLSQWARDRDRDYCLQVYAETALAMLDAFGVEQARWIGTSMGGLIGMTLAGGHARKRISHLLLNDIGPELPQAAAERIVTYVGNPPILDTMRELEDWLRAAYTPFGPNPDSFWRRMATTSARRLDDGRVTLHYDPKIVSQFAGDPGEFDNWAAFEAIDCPILLVRGAQSDVLPKPVADAMVARNAACRMTELDGYGHVPPLNTDDQIAMVREFLD</sequence>
<evidence type="ECO:0000313" key="2">
    <source>
        <dbReference type="EMBL" id="MFC3228686.1"/>
    </source>
</evidence>
<dbReference type="PRINTS" id="PR00111">
    <property type="entry name" value="ABHYDROLASE"/>
</dbReference>
<gene>
    <name evidence="2" type="ORF">ACFOGJ_15690</name>
</gene>
<name>A0ABV7L201_9PROT</name>
<feature type="domain" description="AB hydrolase-1" evidence="1">
    <location>
        <begin position="28"/>
        <end position="270"/>
    </location>
</feature>
<dbReference type="InterPro" id="IPR050266">
    <property type="entry name" value="AB_hydrolase_sf"/>
</dbReference>
<dbReference type="RefSeq" id="WP_379902044.1">
    <property type="nucleotide sequence ID" value="NZ_JBHRTR010000028.1"/>
</dbReference>